<keyword evidence="3" id="KW-1185">Reference proteome</keyword>
<dbReference type="OrthoDB" id="4159351at2759"/>
<accession>A0A0D2EUA5</accession>
<evidence type="ECO:0000256" key="1">
    <source>
        <dbReference type="SAM" id="MobiDB-lite"/>
    </source>
</evidence>
<feature type="region of interest" description="Disordered" evidence="1">
    <location>
        <begin position="162"/>
        <end position="273"/>
    </location>
</feature>
<dbReference type="AlphaFoldDB" id="A0A0D2EUA5"/>
<feature type="compositionally biased region" description="Basic and acidic residues" evidence="1">
    <location>
        <begin position="238"/>
        <end position="251"/>
    </location>
</feature>
<name>A0A0D2EUA5_9EURO</name>
<dbReference type="Proteomes" id="UP000054342">
    <property type="component" value="Unassembled WGS sequence"/>
</dbReference>
<feature type="compositionally biased region" description="Basic residues" evidence="1">
    <location>
        <begin position="195"/>
        <end position="206"/>
    </location>
</feature>
<dbReference type="HOGENOM" id="CLU_1019547_0_0_1"/>
<dbReference type="RefSeq" id="XP_013318919.1">
    <property type="nucleotide sequence ID" value="XM_013463465.1"/>
</dbReference>
<dbReference type="GeneID" id="25324771"/>
<evidence type="ECO:0000313" key="3">
    <source>
        <dbReference type="Proteomes" id="UP000054342"/>
    </source>
</evidence>
<feature type="compositionally biased region" description="Polar residues" evidence="1">
    <location>
        <begin position="262"/>
        <end position="273"/>
    </location>
</feature>
<protein>
    <submittedName>
        <fullName evidence="2">Uncharacterized protein</fullName>
    </submittedName>
</protein>
<dbReference type="EMBL" id="KN847318">
    <property type="protein sequence ID" value="KIW58335.1"/>
    <property type="molecule type" value="Genomic_DNA"/>
</dbReference>
<sequence>MSIEDVGAMKALSAPQKLPAFDINYEQGQTEVHGNDWTWRPFARRQNRENKLADVPEWYLIARSARPQLSQHADALLYEIHKRERGLREKTSYAQRWVDVERQITDQMRAELDALVTLQKHVNTFTVCDPEVIAGLFAGLETEEERLAVVLASHVKFPDTQFRQSSEEAADCEDDDANDGDESVILYGPEELKADKKRRRTEKRRRREENLKKHKEGPAPEATTQTKKPQDGGPARQPNERQRQTDRERSKRSQAPEPEPSGQASRSASQREN</sequence>
<reference evidence="2 3" key="1">
    <citation type="submission" date="2015-01" db="EMBL/GenBank/DDBJ databases">
        <title>The Genome Sequence of Exophiala xenobiotica CBS118157.</title>
        <authorList>
            <consortium name="The Broad Institute Genomics Platform"/>
            <person name="Cuomo C."/>
            <person name="de Hoog S."/>
            <person name="Gorbushina A."/>
            <person name="Stielow B."/>
            <person name="Teixiera M."/>
            <person name="Abouelleil A."/>
            <person name="Chapman S.B."/>
            <person name="Priest M."/>
            <person name="Young S.K."/>
            <person name="Wortman J."/>
            <person name="Nusbaum C."/>
            <person name="Birren B."/>
        </authorList>
    </citation>
    <scope>NUCLEOTIDE SEQUENCE [LARGE SCALE GENOMIC DNA]</scope>
    <source>
        <strain evidence="2 3">CBS 118157</strain>
    </source>
</reference>
<gene>
    <name evidence="2" type="ORF">PV05_02863</name>
</gene>
<organism evidence="2 3">
    <name type="scientific">Exophiala xenobiotica</name>
    <dbReference type="NCBI Taxonomy" id="348802"/>
    <lineage>
        <taxon>Eukaryota</taxon>
        <taxon>Fungi</taxon>
        <taxon>Dikarya</taxon>
        <taxon>Ascomycota</taxon>
        <taxon>Pezizomycotina</taxon>
        <taxon>Eurotiomycetes</taxon>
        <taxon>Chaetothyriomycetidae</taxon>
        <taxon>Chaetothyriales</taxon>
        <taxon>Herpotrichiellaceae</taxon>
        <taxon>Exophiala</taxon>
    </lineage>
</organism>
<proteinExistence type="predicted"/>
<feature type="compositionally biased region" description="Acidic residues" evidence="1">
    <location>
        <begin position="168"/>
        <end position="182"/>
    </location>
</feature>
<evidence type="ECO:0000313" key="2">
    <source>
        <dbReference type="EMBL" id="KIW58335.1"/>
    </source>
</evidence>